<evidence type="ECO:0000256" key="2">
    <source>
        <dbReference type="ARBA" id="ARBA00023163"/>
    </source>
</evidence>
<name>A0A8J8CES1_9EURY</name>
<dbReference type="Pfam" id="PF04967">
    <property type="entry name" value="HTH_10"/>
    <property type="match status" value="1"/>
</dbReference>
<gene>
    <name evidence="4" type="ORF">EGD98_20395</name>
</gene>
<dbReference type="AlphaFoldDB" id="A0A8J8CES1"/>
<evidence type="ECO:0000259" key="3">
    <source>
        <dbReference type="Pfam" id="PF04967"/>
    </source>
</evidence>
<dbReference type="RefSeq" id="WP_220590205.1">
    <property type="nucleotide sequence ID" value="NZ_RKLQ01000007.1"/>
</dbReference>
<evidence type="ECO:0000313" key="5">
    <source>
        <dbReference type="Proteomes" id="UP000783863"/>
    </source>
</evidence>
<dbReference type="Proteomes" id="UP000783863">
    <property type="component" value="Unassembled WGS sequence"/>
</dbReference>
<evidence type="ECO:0000256" key="1">
    <source>
        <dbReference type="ARBA" id="ARBA00023015"/>
    </source>
</evidence>
<protein>
    <submittedName>
        <fullName evidence="4">Helix-turn-helix domain-containing protein</fullName>
    </submittedName>
</protein>
<dbReference type="InterPro" id="IPR036388">
    <property type="entry name" value="WH-like_DNA-bd_sf"/>
</dbReference>
<proteinExistence type="predicted"/>
<evidence type="ECO:0000313" key="4">
    <source>
        <dbReference type="EMBL" id="MBX0306010.1"/>
    </source>
</evidence>
<dbReference type="PANTHER" id="PTHR34236:SF1">
    <property type="entry name" value="DIMETHYL SULFOXIDE REDUCTASE TRANSCRIPTIONAL ACTIVATOR"/>
    <property type="match status" value="1"/>
</dbReference>
<feature type="domain" description="HTH bat-type" evidence="3">
    <location>
        <begin position="164"/>
        <end position="215"/>
    </location>
</feature>
<dbReference type="InterPro" id="IPR013324">
    <property type="entry name" value="RNA_pol_sigma_r3/r4-like"/>
</dbReference>
<accession>A0A8J8CES1</accession>
<keyword evidence="2" id="KW-0804">Transcription</keyword>
<sequence length="230" mass="25829">MALVAEYELQCADFPLVNVARNVPEATIEVELQFNHGDQPPFIVYVMHAPDEAVEQAFESSPFVGEYTLVGHAGETYRYRVLPAVGLEAQLGDQIEDLDGLRALAEADAVVERIRVTSRGWVQEAWFADRDAFDEFRTFWQSNCGFELRRLTKDGEPKQPGDGLTDPQREALRTAYEMGHFEVPRSASLSEVADELGITPSAVSERLRRAQTHIVETTVASTWPKLPDKY</sequence>
<dbReference type="Gene3D" id="1.10.10.10">
    <property type="entry name" value="Winged helix-like DNA-binding domain superfamily/Winged helix DNA-binding domain"/>
    <property type="match status" value="1"/>
</dbReference>
<dbReference type="EMBL" id="RKLQ01000007">
    <property type="protein sequence ID" value="MBX0306010.1"/>
    <property type="molecule type" value="Genomic_DNA"/>
</dbReference>
<keyword evidence="5" id="KW-1185">Reference proteome</keyword>
<dbReference type="InterPro" id="IPR007050">
    <property type="entry name" value="HTH_bacterioopsin"/>
</dbReference>
<organism evidence="4 5">
    <name type="scientific">Haloarcula salinisoli</name>
    <dbReference type="NCBI Taxonomy" id="2487746"/>
    <lineage>
        <taxon>Archaea</taxon>
        <taxon>Methanobacteriati</taxon>
        <taxon>Methanobacteriota</taxon>
        <taxon>Stenosarchaea group</taxon>
        <taxon>Halobacteria</taxon>
        <taxon>Halobacteriales</taxon>
        <taxon>Haloarculaceae</taxon>
        <taxon>Haloarcula</taxon>
    </lineage>
</organism>
<dbReference type="PANTHER" id="PTHR34236">
    <property type="entry name" value="DIMETHYL SULFOXIDE REDUCTASE TRANSCRIPTIONAL ACTIVATOR"/>
    <property type="match status" value="1"/>
</dbReference>
<reference evidence="4" key="1">
    <citation type="submission" date="2021-06" db="EMBL/GenBank/DDBJ databases">
        <title>Halomicroarcula sp. F24A a new haloarchaeum isolated from saline soil.</title>
        <authorList>
            <person name="Duran-Viseras A."/>
            <person name="Sanchez-Porro C."/>
            <person name="Ventosa A."/>
        </authorList>
    </citation>
    <scope>NUCLEOTIDE SEQUENCE</scope>
    <source>
        <strain evidence="4">F24A</strain>
    </source>
</reference>
<comment type="caution">
    <text evidence="4">The sequence shown here is derived from an EMBL/GenBank/DDBJ whole genome shotgun (WGS) entry which is preliminary data.</text>
</comment>
<dbReference type="SUPFAM" id="SSF88659">
    <property type="entry name" value="Sigma3 and sigma4 domains of RNA polymerase sigma factors"/>
    <property type="match status" value="1"/>
</dbReference>
<keyword evidence="1" id="KW-0805">Transcription regulation</keyword>